<gene>
    <name evidence="1" type="ORF">FYJ85_11930</name>
</gene>
<name>A0A844G265_9BACT</name>
<dbReference type="InterPro" id="IPR016195">
    <property type="entry name" value="Pol/histidinol_Pase-like"/>
</dbReference>
<dbReference type="RefSeq" id="WP_154418825.1">
    <property type="nucleotide sequence ID" value="NZ_VUNS01000012.1"/>
</dbReference>
<sequence length="168" mass="18632">MTLKGVCGIEVYNTSTRYIGKAYNMQIWDELLDAGCRCSALAVDDMHRSCDLFRGWTVICAENSEPDSLLDALRTGSFYSSQGPELYRIRCEGGIFEAAFSPCVEAILMTSKSNGFCGCVPDEAGPGSPAREVTEVHFDLRGCNPQNYLRLQLRDRNGCCAWSMPLYL</sequence>
<reference evidence="1 2" key="1">
    <citation type="submission" date="2019-08" db="EMBL/GenBank/DDBJ databases">
        <title>In-depth cultivation of the pig gut microbiome towards novel bacterial diversity and tailored functional studies.</title>
        <authorList>
            <person name="Wylensek D."/>
            <person name="Hitch T.C.A."/>
            <person name="Clavel T."/>
        </authorList>
    </citation>
    <scope>NUCLEOTIDE SEQUENCE [LARGE SCALE GENOMIC DNA]</scope>
    <source>
        <strain evidence="1 2">BBE-744-WT-12</strain>
    </source>
</reference>
<keyword evidence="2" id="KW-1185">Reference proteome</keyword>
<evidence type="ECO:0000313" key="1">
    <source>
        <dbReference type="EMBL" id="MST97747.1"/>
    </source>
</evidence>
<proteinExistence type="predicted"/>
<evidence type="ECO:0000313" key="2">
    <source>
        <dbReference type="Proteomes" id="UP000435649"/>
    </source>
</evidence>
<dbReference type="Gene3D" id="3.20.20.140">
    <property type="entry name" value="Metal-dependent hydrolases"/>
    <property type="match status" value="1"/>
</dbReference>
<accession>A0A844G265</accession>
<dbReference type="AlphaFoldDB" id="A0A844G265"/>
<protein>
    <submittedName>
        <fullName evidence="1">Uncharacterized protein</fullName>
    </submittedName>
</protein>
<dbReference type="Proteomes" id="UP000435649">
    <property type="component" value="Unassembled WGS sequence"/>
</dbReference>
<organism evidence="1 2">
    <name type="scientific">Victivallis lenta</name>
    <dbReference type="NCBI Taxonomy" id="2606640"/>
    <lineage>
        <taxon>Bacteria</taxon>
        <taxon>Pseudomonadati</taxon>
        <taxon>Lentisphaerota</taxon>
        <taxon>Lentisphaeria</taxon>
        <taxon>Victivallales</taxon>
        <taxon>Victivallaceae</taxon>
        <taxon>Victivallis</taxon>
    </lineage>
</organism>
<dbReference type="SUPFAM" id="SSF89550">
    <property type="entry name" value="PHP domain-like"/>
    <property type="match status" value="1"/>
</dbReference>
<comment type="caution">
    <text evidence="1">The sequence shown here is derived from an EMBL/GenBank/DDBJ whole genome shotgun (WGS) entry which is preliminary data.</text>
</comment>
<dbReference type="EMBL" id="VUNS01000012">
    <property type="protein sequence ID" value="MST97747.1"/>
    <property type="molecule type" value="Genomic_DNA"/>
</dbReference>